<reference evidence="9 10" key="1">
    <citation type="journal article" date="2016" name="Mol. Biol. Evol.">
        <title>Comparative Genomics of Early-Diverging Mushroom-Forming Fungi Provides Insights into the Origins of Lignocellulose Decay Capabilities.</title>
        <authorList>
            <person name="Nagy L.G."/>
            <person name="Riley R."/>
            <person name="Tritt A."/>
            <person name="Adam C."/>
            <person name="Daum C."/>
            <person name="Floudas D."/>
            <person name="Sun H."/>
            <person name="Yadav J.S."/>
            <person name="Pangilinan J."/>
            <person name="Larsson K.H."/>
            <person name="Matsuura K."/>
            <person name="Barry K."/>
            <person name="Labutti K."/>
            <person name="Kuo R."/>
            <person name="Ohm R.A."/>
            <person name="Bhattacharya S.S."/>
            <person name="Shirouzu T."/>
            <person name="Yoshinaga Y."/>
            <person name="Martin F.M."/>
            <person name="Grigoriev I.V."/>
            <person name="Hibbett D.S."/>
        </authorList>
    </citation>
    <scope>NUCLEOTIDE SEQUENCE [LARGE SCALE GENOMIC DNA]</scope>
    <source>
        <strain evidence="9 10">HHB14362 ss-1</strain>
    </source>
</reference>
<dbReference type="InterPro" id="IPR035952">
    <property type="entry name" value="Rhomboid-like_sf"/>
</dbReference>
<dbReference type="EMBL" id="KV425564">
    <property type="protein sequence ID" value="KZT26933.1"/>
    <property type="molecule type" value="Genomic_DNA"/>
</dbReference>
<dbReference type="STRING" id="1314782.A0A165TNG2"/>
<evidence type="ECO:0000256" key="7">
    <source>
        <dbReference type="SAM" id="Phobius"/>
    </source>
</evidence>
<evidence type="ECO:0000259" key="8">
    <source>
        <dbReference type="Pfam" id="PF01694"/>
    </source>
</evidence>
<comment type="similarity">
    <text evidence="2">Belongs to the peptidase S54 family.</text>
</comment>
<dbReference type="AlphaFoldDB" id="A0A165TNG2"/>
<dbReference type="Proteomes" id="UP000076761">
    <property type="component" value="Unassembled WGS sequence"/>
</dbReference>
<dbReference type="GO" id="GO:0016020">
    <property type="term" value="C:membrane"/>
    <property type="evidence" value="ECO:0007669"/>
    <property type="project" value="UniProtKB-SubCell"/>
</dbReference>
<proteinExistence type="inferred from homology"/>
<sequence>MAAFTLTSASHILRTTTLRCSSQRGFSLWSSALLRSTRCNACQTLNGNVLQRRLPSAVSTPSRSISTPSKILQFVRTDAWRATHRSSYGRAPPPPRRRAPFSVRALIDSLPSGLFLWGILALNGGILLLWGYAHGMAREHRDFSWLKWMHDNFLVSMRNVQEGRLWTVLTCCFSHQEIVHFAVNAMTYYFMAPAVIAMLGNTSFLALYLGGGIISSCLSLFVGQQIRHRDVPSQGASGAIYSVISFFACVAPRAELLIFGIVPCQAWIVVGGLFLYDGWLSINGGGGKIDNAGHVGGMLAGVGYYALKRMGMRI</sequence>
<dbReference type="Pfam" id="PF01694">
    <property type="entry name" value="Rhomboid"/>
    <property type="match status" value="1"/>
</dbReference>
<accession>A0A165TNG2</accession>
<evidence type="ECO:0000256" key="5">
    <source>
        <dbReference type="ARBA" id="ARBA00022989"/>
    </source>
</evidence>
<evidence type="ECO:0000256" key="6">
    <source>
        <dbReference type="ARBA" id="ARBA00023136"/>
    </source>
</evidence>
<evidence type="ECO:0000313" key="9">
    <source>
        <dbReference type="EMBL" id="KZT26933.1"/>
    </source>
</evidence>
<evidence type="ECO:0000256" key="4">
    <source>
        <dbReference type="ARBA" id="ARBA00022801"/>
    </source>
</evidence>
<keyword evidence="4" id="KW-0378">Hydrolase</keyword>
<dbReference type="InterPro" id="IPR022764">
    <property type="entry name" value="Peptidase_S54_rhomboid_dom"/>
</dbReference>
<dbReference type="GO" id="GO:0004252">
    <property type="term" value="F:serine-type endopeptidase activity"/>
    <property type="evidence" value="ECO:0007669"/>
    <property type="project" value="InterPro"/>
</dbReference>
<evidence type="ECO:0000313" key="10">
    <source>
        <dbReference type="Proteomes" id="UP000076761"/>
    </source>
</evidence>
<feature type="transmembrane region" description="Helical" evidence="7">
    <location>
        <begin position="178"/>
        <end position="199"/>
    </location>
</feature>
<evidence type="ECO:0000256" key="3">
    <source>
        <dbReference type="ARBA" id="ARBA00022692"/>
    </source>
</evidence>
<name>A0A165TNG2_9AGAM</name>
<feature type="transmembrane region" description="Helical" evidence="7">
    <location>
        <begin position="256"/>
        <end position="276"/>
    </location>
</feature>
<feature type="domain" description="Peptidase S54 rhomboid" evidence="8">
    <location>
        <begin position="163"/>
        <end position="306"/>
    </location>
</feature>
<feature type="transmembrane region" description="Helical" evidence="7">
    <location>
        <begin position="291"/>
        <end position="307"/>
    </location>
</feature>
<feature type="transmembrane region" description="Helical" evidence="7">
    <location>
        <begin position="114"/>
        <end position="133"/>
    </location>
</feature>
<dbReference type="Gene3D" id="1.20.1540.10">
    <property type="entry name" value="Rhomboid-like"/>
    <property type="match status" value="1"/>
</dbReference>
<evidence type="ECO:0000256" key="2">
    <source>
        <dbReference type="ARBA" id="ARBA00009045"/>
    </source>
</evidence>
<keyword evidence="6 7" id="KW-0472">Membrane</keyword>
<keyword evidence="3 7" id="KW-0812">Transmembrane</keyword>
<dbReference type="PANTHER" id="PTHR43731:SF14">
    <property type="entry name" value="PRESENILIN-ASSOCIATED RHOMBOID-LIKE PROTEIN, MITOCHONDRIAL"/>
    <property type="match status" value="1"/>
</dbReference>
<dbReference type="SUPFAM" id="SSF144091">
    <property type="entry name" value="Rhomboid-like"/>
    <property type="match status" value="1"/>
</dbReference>
<dbReference type="OrthoDB" id="418595at2759"/>
<keyword evidence="5 7" id="KW-1133">Transmembrane helix</keyword>
<feature type="transmembrane region" description="Helical" evidence="7">
    <location>
        <begin position="205"/>
        <end position="223"/>
    </location>
</feature>
<dbReference type="InParanoid" id="A0A165TNG2"/>
<keyword evidence="10" id="KW-1185">Reference proteome</keyword>
<gene>
    <name evidence="9" type="ORF">NEOLEDRAFT_1131418</name>
</gene>
<organism evidence="9 10">
    <name type="scientific">Neolentinus lepideus HHB14362 ss-1</name>
    <dbReference type="NCBI Taxonomy" id="1314782"/>
    <lineage>
        <taxon>Eukaryota</taxon>
        <taxon>Fungi</taxon>
        <taxon>Dikarya</taxon>
        <taxon>Basidiomycota</taxon>
        <taxon>Agaricomycotina</taxon>
        <taxon>Agaricomycetes</taxon>
        <taxon>Gloeophyllales</taxon>
        <taxon>Gloeophyllaceae</taxon>
        <taxon>Neolentinus</taxon>
    </lineage>
</organism>
<dbReference type="InterPro" id="IPR050925">
    <property type="entry name" value="Rhomboid_protease_S54"/>
</dbReference>
<dbReference type="PANTHER" id="PTHR43731">
    <property type="entry name" value="RHOMBOID PROTEASE"/>
    <property type="match status" value="1"/>
</dbReference>
<protein>
    <submittedName>
        <fullName evidence="9">Rhomboid-domain-containing protein</fullName>
    </submittedName>
</protein>
<evidence type="ECO:0000256" key="1">
    <source>
        <dbReference type="ARBA" id="ARBA00004141"/>
    </source>
</evidence>
<comment type="subcellular location">
    <subcellularLocation>
        <location evidence="1">Membrane</location>
        <topology evidence="1">Multi-pass membrane protein</topology>
    </subcellularLocation>
</comment>